<sequence length="284" mass="29507">MRAPAHRASGFTLIEVLLAMGLLVVVMAGVYAGLETFRRVTTMGRDASAEQQIARAIRSRLLTDLRSVRFAEPLAVEDETPADDSASADGSSLDSSTSSVSSTVADTDEGTGELLPVPLVGLIGDAETLTLYTTLPPRDGASAPARESDLRTVTWFLAGQGGAVSTAVAERDGAGLARSEADTSAVVSAEETNDLNSLILAAETLAPEVTGMAVRYFDGVDWVDSWDSTFSGSLPRAVEVSLEIDLDGPPNAYVAGGEIGNRAPVVTRLVVCPPLSEPNAEAGL</sequence>
<dbReference type="Proteomes" id="UP000609651">
    <property type="component" value="Unassembled WGS sequence"/>
</dbReference>
<keyword evidence="4" id="KW-1185">Reference proteome</keyword>
<name>A0ABX1VE70_9PLAN</name>
<reference evidence="3 4" key="1">
    <citation type="journal article" date="2020" name="Syst. Appl. Microbiol.">
        <title>Alienimonas chondri sp. nov., a novel planctomycete isolated from the biofilm of the red alga Chondrus crispus.</title>
        <authorList>
            <person name="Vitorino I."/>
            <person name="Albuquerque L."/>
            <person name="Wiegand S."/>
            <person name="Kallscheuer N."/>
            <person name="da Costa M.S."/>
            <person name="Lobo-da-Cunha A."/>
            <person name="Jogler C."/>
            <person name="Lage O.M."/>
        </authorList>
    </citation>
    <scope>NUCLEOTIDE SEQUENCE [LARGE SCALE GENOMIC DNA]</scope>
    <source>
        <strain evidence="3 4">LzC2</strain>
    </source>
</reference>
<evidence type="ECO:0000313" key="4">
    <source>
        <dbReference type="Proteomes" id="UP000609651"/>
    </source>
</evidence>
<proteinExistence type="predicted"/>
<dbReference type="RefSeq" id="WP_171186010.1">
    <property type="nucleotide sequence ID" value="NZ_WTPX01000047.1"/>
</dbReference>
<dbReference type="PROSITE" id="PS00409">
    <property type="entry name" value="PROKAR_NTER_METHYL"/>
    <property type="match status" value="1"/>
</dbReference>
<feature type="transmembrane region" description="Helical" evidence="2">
    <location>
        <begin position="12"/>
        <end position="34"/>
    </location>
</feature>
<evidence type="ECO:0000256" key="2">
    <source>
        <dbReference type="SAM" id="Phobius"/>
    </source>
</evidence>
<evidence type="ECO:0008006" key="5">
    <source>
        <dbReference type="Google" id="ProtNLM"/>
    </source>
</evidence>
<feature type="compositionally biased region" description="Low complexity" evidence="1">
    <location>
        <begin position="83"/>
        <end position="105"/>
    </location>
</feature>
<keyword evidence="2" id="KW-0472">Membrane</keyword>
<evidence type="ECO:0000313" key="3">
    <source>
        <dbReference type="EMBL" id="NNJ25716.1"/>
    </source>
</evidence>
<dbReference type="InterPro" id="IPR012902">
    <property type="entry name" value="N_methyl_site"/>
</dbReference>
<accession>A0ABX1VE70</accession>
<dbReference type="Pfam" id="PF07963">
    <property type="entry name" value="N_methyl"/>
    <property type="match status" value="1"/>
</dbReference>
<evidence type="ECO:0000256" key="1">
    <source>
        <dbReference type="SAM" id="MobiDB-lite"/>
    </source>
</evidence>
<dbReference type="NCBIfam" id="TIGR02532">
    <property type="entry name" value="IV_pilin_GFxxxE"/>
    <property type="match status" value="1"/>
</dbReference>
<comment type="caution">
    <text evidence="3">The sequence shown here is derived from an EMBL/GenBank/DDBJ whole genome shotgun (WGS) entry which is preliminary data.</text>
</comment>
<dbReference type="Gene3D" id="2.10.70.20">
    <property type="entry name" value="gspk-gspi-gspj complex like domains"/>
    <property type="match status" value="1"/>
</dbReference>
<dbReference type="InterPro" id="IPR045584">
    <property type="entry name" value="Pilin-like"/>
</dbReference>
<organism evidence="3 4">
    <name type="scientific">Alienimonas chondri</name>
    <dbReference type="NCBI Taxonomy" id="2681879"/>
    <lineage>
        <taxon>Bacteria</taxon>
        <taxon>Pseudomonadati</taxon>
        <taxon>Planctomycetota</taxon>
        <taxon>Planctomycetia</taxon>
        <taxon>Planctomycetales</taxon>
        <taxon>Planctomycetaceae</taxon>
        <taxon>Alienimonas</taxon>
    </lineage>
</organism>
<keyword evidence="2" id="KW-1133">Transmembrane helix</keyword>
<dbReference type="EMBL" id="WTPX01000047">
    <property type="protein sequence ID" value="NNJ25716.1"/>
    <property type="molecule type" value="Genomic_DNA"/>
</dbReference>
<dbReference type="SUPFAM" id="SSF54523">
    <property type="entry name" value="Pili subunits"/>
    <property type="match status" value="1"/>
</dbReference>
<gene>
    <name evidence="3" type="ORF">LzC2_17890</name>
</gene>
<keyword evidence="2" id="KW-0812">Transmembrane</keyword>
<feature type="region of interest" description="Disordered" evidence="1">
    <location>
        <begin position="76"/>
        <end position="112"/>
    </location>
</feature>
<protein>
    <recommendedName>
        <fullName evidence="5">Type II secretion system protein J</fullName>
    </recommendedName>
</protein>